<dbReference type="InterPro" id="IPR025949">
    <property type="entry name" value="PapC-like_C"/>
</dbReference>
<dbReference type="NCBIfam" id="NF011763">
    <property type="entry name" value="PRK15217.1"/>
    <property type="match status" value="1"/>
</dbReference>
<dbReference type="AlphaFoldDB" id="A0A090V1G7"/>
<keyword evidence="3 9" id="KW-0813">Transport</keyword>
<dbReference type="Gene3D" id="3.10.20.410">
    <property type="match status" value="1"/>
</dbReference>
<comment type="caution">
    <text evidence="13">The sequence shown here is derived from an EMBL/GenBank/DDBJ whole genome shotgun (WGS) entry which is preliminary data.</text>
</comment>
<keyword evidence="7 9" id="KW-0472">Membrane</keyword>
<evidence type="ECO:0000256" key="7">
    <source>
        <dbReference type="ARBA" id="ARBA00023136"/>
    </source>
</evidence>
<accession>A0A090V1G7</accession>
<evidence type="ECO:0000259" key="12">
    <source>
        <dbReference type="Pfam" id="PF13954"/>
    </source>
</evidence>
<dbReference type="OrthoDB" id="6554712at2"/>
<dbReference type="Pfam" id="PF13954">
    <property type="entry name" value="PapC_N"/>
    <property type="match status" value="1"/>
</dbReference>
<dbReference type="eggNOG" id="COG3188">
    <property type="taxonomic scope" value="Bacteria"/>
</dbReference>
<evidence type="ECO:0000256" key="2">
    <source>
        <dbReference type="ARBA" id="ARBA00008064"/>
    </source>
</evidence>
<dbReference type="InterPro" id="IPR000015">
    <property type="entry name" value="Fimb_usher"/>
</dbReference>
<keyword evidence="9" id="KW-1029">Fimbrium biogenesis</keyword>
<dbReference type="Gene3D" id="2.60.40.2610">
    <property type="entry name" value="Outer membrane usher protein FimD, plug domain"/>
    <property type="match status" value="1"/>
</dbReference>
<dbReference type="PANTHER" id="PTHR30451">
    <property type="entry name" value="OUTER MEMBRANE USHER PROTEIN"/>
    <property type="match status" value="1"/>
</dbReference>
<feature type="domain" description="PapC-like C-terminal" evidence="11">
    <location>
        <begin position="755"/>
        <end position="815"/>
    </location>
</feature>
<dbReference type="Pfam" id="PF00577">
    <property type="entry name" value="Usher"/>
    <property type="match status" value="1"/>
</dbReference>
<keyword evidence="8 9" id="KW-0998">Cell outer membrane</keyword>
<comment type="similarity">
    <text evidence="2 9">Belongs to the fimbrial export usher family.</text>
</comment>
<evidence type="ECO:0000313" key="13">
    <source>
        <dbReference type="EMBL" id="GAL58656.1"/>
    </source>
</evidence>
<keyword evidence="5 9" id="KW-0812">Transmembrane</keyword>
<name>A0A090V1G7_PSEVU</name>
<dbReference type="Proteomes" id="UP000029462">
    <property type="component" value="Unassembled WGS sequence"/>
</dbReference>
<dbReference type="PANTHER" id="PTHR30451:SF3">
    <property type="entry name" value="OUTER MEMBRANE USHER PROTEIN HTRE-RELATED"/>
    <property type="match status" value="1"/>
</dbReference>
<evidence type="ECO:0000256" key="9">
    <source>
        <dbReference type="RuleBase" id="RU003884"/>
    </source>
</evidence>
<dbReference type="GO" id="GO:0009297">
    <property type="term" value="P:pilus assembly"/>
    <property type="evidence" value="ECO:0007669"/>
    <property type="project" value="InterPro"/>
</dbReference>
<dbReference type="Gene3D" id="2.60.40.2070">
    <property type="match status" value="1"/>
</dbReference>
<comment type="subcellular location">
    <subcellularLocation>
        <location evidence="1 9">Cell outer membrane</location>
        <topology evidence="1 9">Multi-pass membrane protein</topology>
    </subcellularLocation>
</comment>
<evidence type="ECO:0000256" key="5">
    <source>
        <dbReference type="ARBA" id="ARBA00022692"/>
    </source>
</evidence>
<gene>
    <name evidence="13" type="primary">yehB</name>
    <name evidence="13" type="ORF">EV102420_12_01620</name>
</gene>
<dbReference type="RefSeq" id="WP_042391758.1">
    <property type="nucleotide sequence ID" value="NZ_BBMZ01000012.1"/>
</dbReference>
<protein>
    <submittedName>
        <fullName evidence="13">Putative outer membrane usher protein YehB</fullName>
    </submittedName>
</protein>
<keyword evidence="4" id="KW-1134">Transmembrane beta strand</keyword>
<reference evidence="13 14" key="1">
    <citation type="submission" date="2014-09" db="EMBL/GenBank/DDBJ databases">
        <title>Whole genome shotgun sequence of Escherichia vulneris NBRC 102420.</title>
        <authorList>
            <person name="Yoshida Y."/>
            <person name="Hosoyama A."/>
            <person name="Tsuchikane K."/>
            <person name="Ohji S."/>
            <person name="Ichikawa N."/>
            <person name="Kimura A."/>
            <person name="Yamazoe A."/>
            <person name="Ezaki T."/>
            <person name="Fujita N."/>
        </authorList>
    </citation>
    <scope>NUCLEOTIDE SEQUENCE [LARGE SCALE GENOMIC DNA]</scope>
    <source>
        <strain evidence="13 14">NBRC 102420</strain>
    </source>
</reference>
<evidence type="ECO:0000256" key="1">
    <source>
        <dbReference type="ARBA" id="ARBA00004571"/>
    </source>
</evidence>
<evidence type="ECO:0000313" key="14">
    <source>
        <dbReference type="Proteomes" id="UP000029462"/>
    </source>
</evidence>
<feature type="domain" description="PapC N-terminal" evidence="12">
    <location>
        <begin position="26"/>
        <end position="163"/>
    </location>
</feature>
<organism evidence="13 14">
    <name type="scientific">Pseudescherichia vulneris NBRC 102420</name>
    <dbReference type="NCBI Taxonomy" id="1115515"/>
    <lineage>
        <taxon>Bacteria</taxon>
        <taxon>Pseudomonadati</taxon>
        <taxon>Pseudomonadota</taxon>
        <taxon>Gammaproteobacteria</taxon>
        <taxon>Enterobacterales</taxon>
        <taxon>Enterobacteriaceae</taxon>
        <taxon>Pseudescherichia</taxon>
    </lineage>
</organism>
<feature type="chain" id="PRO_5001864810" evidence="10">
    <location>
        <begin position="25"/>
        <end position="828"/>
    </location>
</feature>
<sequence length="828" mass="92254">MYKINLITMGIVSSLLLHILSAHAETFDTHFLHGGLKGTKTSDLALDGDKPMSGAYDLDIYLNNEWRGRYSLVVTEDPAKTCLPVFQIQQIGIKTDAFKNLKSDDCLVLNEAVQGGSVDYDISQLALKLTVPQAWVSAHERGYMPPETWDRGINALYTSYYASQYYSDYRQNGTSKNSYANFNSGLNLLGYQLHSSTNYTKSDDNRGKWKSNTLYLERGIPELMSTARAGDMYTDGELFDSVRFKGVRLWRDMQMLPNSKQNFTPVVRGIAQSNALVTIEQNGFVVYQSDVPPGPFAIDDLQLAGGGADLDVTVKEADGSTTHYLVPYSSVPKMLQPGVVKYDIAAGRSHIEGASNQADFMQGSWQYGVNNLITLYTGTMLADDYNAFLLGSGWNTPLGAFSLDVTRSHSSQDDGATYDGQSYQVTWSKYLSPTGTQLSMAAWRYSSKDYRTFNDHVWANSKNSYHRDENDFYDIADYYQNDFGRKNSVSLAINQALPAGWGSLSGSALWRDYWQRGGTRNDLQLSYSNNWSRVTYTLSASQSYDEDDREDKRFNIYFSIPFSWGDDIATPRRDLYISNSTTFDDDGYQQNNTNINGIVGDKDQFNYGVNLSHQRQDNETAAGANLTWHAPFATLDGSYSQSNRYNQASGSIHGGVVAWGGGINLTNSLSDTFAIIDAPGMEGISVQGNKYNTTSRQGKAIYSNLTPYRENTLLLDTTHADSDVALNGNRKAVVPYRGAVVLAKFDTDERKPWFFRAKRPDGTPLTFGHEVEDETGHNVGVVAQGSQLFIRTNNVPQRVRVATDKQQGLSCTITFGKTIDESKIYICR</sequence>
<evidence type="ECO:0000256" key="8">
    <source>
        <dbReference type="ARBA" id="ARBA00023237"/>
    </source>
</evidence>
<feature type="signal peptide" evidence="10">
    <location>
        <begin position="1"/>
        <end position="24"/>
    </location>
</feature>
<dbReference type="InterPro" id="IPR025885">
    <property type="entry name" value="PapC_N"/>
</dbReference>
<dbReference type="Pfam" id="PF13953">
    <property type="entry name" value="PapC_C"/>
    <property type="match status" value="1"/>
</dbReference>
<dbReference type="InterPro" id="IPR043142">
    <property type="entry name" value="PapC-like_C_sf"/>
</dbReference>
<evidence type="ECO:0000256" key="4">
    <source>
        <dbReference type="ARBA" id="ARBA00022452"/>
    </source>
</evidence>
<evidence type="ECO:0000256" key="6">
    <source>
        <dbReference type="ARBA" id="ARBA00022729"/>
    </source>
</evidence>
<keyword evidence="6 10" id="KW-0732">Signal</keyword>
<dbReference type="InterPro" id="IPR018030">
    <property type="entry name" value="Fimbrial_membr_usher_CS"/>
</dbReference>
<dbReference type="InterPro" id="IPR037224">
    <property type="entry name" value="PapC_N_sf"/>
</dbReference>
<dbReference type="GO" id="GO:0015473">
    <property type="term" value="F:fimbrial usher porin activity"/>
    <property type="evidence" value="ECO:0007669"/>
    <property type="project" value="InterPro"/>
</dbReference>
<dbReference type="SUPFAM" id="SSF141729">
    <property type="entry name" value="FimD N-terminal domain-like"/>
    <property type="match status" value="1"/>
</dbReference>
<keyword evidence="14" id="KW-1185">Reference proteome</keyword>
<dbReference type="InterPro" id="IPR042186">
    <property type="entry name" value="FimD_plug_dom"/>
</dbReference>
<dbReference type="EMBL" id="BBMZ01000012">
    <property type="protein sequence ID" value="GAL58656.1"/>
    <property type="molecule type" value="Genomic_DNA"/>
</dbReference>
<dbReference type="STRING" id="1115515.EV102420_12_01620"/>
<dbReference type="FunFam" id="2.60.40.3110:FF:000001">
    <property type="entry name" value="Putative fimbrial outer membrane usher"/>
    <property type="match status" value="1"/>
</dbReference>
<evidence type="ECO:0000256" key="3">
    <source>
        <dbReference type="ARBA" id="ARBA00022448"/>
    </source>
</evidence>
<dbReference type="PROSITE" id="PS01151">
    <property type="entry name" value="FIMBRIAL_USHER"/>
    <property type="match status" value="1"/>
</dbReference>
<dbReference type="GO" id="GO:0009279">
    <property type="term" value="C:cell outer membrane"/>
    <property type="evidence" value="ECO:0007669"/>
    <property type="project" value="UniProtKB-SubCell"/>
</dbReference>
<evidence type="ECO:0000259" key="11">
    <source>
        <dbReference type="Pfam" id="PF13953"/>
    </source>
</evidence>
<dbReference type="Gene3D" id="2.60.40.3110">
    <property type="match status" value="1"/>
</dbReference>
<evidence type="ECO:0000256" key="10">
    <source>
        <dbReference type="SAM" id="SignalP"/>
    </source>
</evidence>
<proteinExistence type="inferred from homology"/>